<protein>
    <recommendedName>
        <fullName evidence="6">LamG-like jellyroll fold domain-containing protein</fullName>
    </recommendedName>
</protein>
<feature type="domain" description="DUF1553" evidence="2">
    <location>
        <begin position="767"/>
        <end position="1025"/>
    </location>
</feature>
<dbReference type="InterPro" id="IPR013320">
    <property type="entry name" value="ConA-like_dom_sf"/>
</dbReference>
<dbReference type="OrthoDB" id="9768966at2"/>
<dbReference type="GO" id="GO:0020037">
    <property type="term" value="F:heme binding"/>
    <property type="evidence" value="ECO:0007669"/>
    <property type="project" value="InterPro"/>
</dbReference>
<name>A0A369QJ92_9BACT</name>
<dbReference type="SUPFAM" id="SSF46626">
    <property type="entry name" value="Cytochrome c"/>
    <property type="match status" value="1"/>
</dbReference>
<dbReference type="PROSITE" id="PS51257">
    <property type="entry name" value="PROKAR_LIPOPROTEIN"/>
    <property type="match status" value="1"/>
</dbReference>
<dbReference type="EMBL" id="QASA01000001">
    <property type="protein sequence ID" value="RDC62939.1"/>
    <property type="molecule type" value="Genomic_DNA"/>
</dbReference>
<comment type="caution">
    <text evidence="4">The sequence shown here is derived from an EMBL/GenBank/DDBJ whole genome shotgun (WGS) entry which is preliminary data.</text>
</comment>
<dbReference type="RefSeq" id="WP_115372321.1">
    <property type="nucleotide sequence ID" value="NZ_QASA01000001.1"/>
</dbReference>
<dbReference type="PANTHER" id="PTHR35889:SF3">
    <property type="entry name" value="F-BOX DOMAIN-CONTAINING PROTEIN"/>
    <property type="match status" value="1"/>
</dbReference>
<dbReference type="Gene3D" id="2.60.120.200">
    <property type="match status" value="1"/>
</dbReference>
<organism evidence="4 5">
    <name type="scientific">Adhaeribacter pallidiroseus</name>
    <dbReference type="NCBI Taxonomy" id="2072847"/>
    <lineage>
        <taxon>Bacteria</taxon>
        <taxon>Pseudomonadati</taxon>
        <taxon>Bacteroidota</taxon>
        <taxon>Cytophagia</taxon>
        <taxon>Cytophagales</taxon>
        <taxon>Hymenobacteraceae</taxon>
        <taxon>Adhaeribacter</taxon>
    </lineage>
</organism>
<dbReference type="InterPro" id="IPR011429">
    <property type="entry name" value="Cyt_c_Planctomycete-type"/>
</dbReference>
<dbReference type="InterPro" id="IPR011444">
    <property type="entry name" value="DUF1549"/>
</dbReference>
<proteinExistence type="predicted"/>
<gene>
    <name evidence="4" type="ORF">AHMF7616_01538</name>
</gene>
<dbReference type="SUPFAM" id="SSF49899">
    <property type="entry name" value="Concanavalin A-like lectins/glucanases"/>
    <property type="match status" value="1"/>
</dbReference>
<dbReference type="InterPro" id="IPR022655">
    <property type="entry name" value="DUF1553"/>
</dbReference>
<dbReference type="Pfam" id="PF07635">
    <property type="entry name" value="PSCyt1"/>
    <property type="match status" value="1"/>
</dbReference>
<feature type="domain" description="DUF1549" evidence="1">
    <location>
        <begin position="167"/>
        <end position="371"/>
    </location>
</feature>
<sequence length="1080" mass="122891">MKNLFLLCGKVTILLWALTSCSEPDLPPDVEKALTQVPAKIDYNLHVKPILSDRCFACHGPDKNKQKGGLRLDLVAAYDKKNEDTGRKALVPGSLAKSEVFHRIISTDPEYLMPTPESHLQLSPTEKAILIKWIKEGAEYKPHWSLVVPKKAEVPVVKNKAWPKHAIDYFVLNKLEEKGLKPNPEASKETLIRRVSFDLTGLPPTIAEIDAFLADKSPQAYERVVNRLLQSPHFGERLAVDWLDVARYADTHGYQDDGLRNAYPWRDWVISAFNRNIPYDKFITYQLAGDLLPQPTREQLIATCFLRNHPQSQEGGIVDEEYRVEYVADRVNTFGKAFLAQSTECARCHDHKYDPISQKNYYELSAFFNNNNETGEIPYTGEASPSLILTKPEVEDKLQYIRTQLKPLEQKQADKKAYEQKFEKWLASAQKNPTEILKKQPGLLGHFTFNEREPKNTIKSTLAAHYTSGDKDRNPTPYPGKWGRAVKVDGDMGIEFGKELTFDRYQPFSVSLWVNVLKAGESGPLFNRTNGELDNWRGYLCGLNKDGTVSLKFVHVYPANAIELQTTQKLNPQAWHHLALVYDGSSKAQGIQFFIDGKLASLKVINDDLQQSMLYAKDKANWGIQNFKLGQASIKSISGVAFDEFRAYNRQLAALEVQQLASKKDLIQIILEKPVSQLSAELKDLLQEYYRLAFDPEFAALQKELAAKRSEENDLLTNQEEVMIYKELPQPRAAFILDRGAYDAPKEQVKPNTPEKFLVFDKKLPKNRLGLAKWLISKEQPLFPRVAVNRFWQQCFGQGIVKTAEDFGNQGDLPTHPELLDYLAVTFRESNWNVKALLKTMVLSATYRQSSVPTPINKAKDPENKLFTRAPSYRLSAEMIRDNALTASGLLTRKIGGKSVFPYQPAGIWEALATRNATHYETSKGANLYRRSLYTIWKRSSPHPAMINFDVPDRYMCSVRRQKTSTPLQALVLMNDVQFVEASRVLGERMIREGGETPEQRITYAFRALTSRYPRPEELAILNDLYQQEFADFKKTPMRATKLLQEGEYAVNKKLPLAEVATCAVVANTLMNFDEFVIKR</sequence>
<evidence type="ECO:0000259" key="2">
    <source>
        <dbReference type="Pfam" id="PF07587"/>
    </source>
</evidence>
<evidence type="ECO:0000313" key="5">
    <source>
        <dbReference type="Proteomes" id="UP000253919"/>
    </source>
</evidence>
<evidence type="ECO:0000313" key="4">
    <source>
        <dbReference type="EMBL" id="RDC62939.1"/>
    </source>
</evidence>
<dbReference type="AlphaFoldDB" id="A0A369QJ92"/>
<evidence type="ECO:0000259" key="3">
    <source>
        <dbReference type="Pfam" id="PF07635"/>
    </source>
</evidence>
<dbReference type="InterPro" id="IPR036909">
    <property type="entry name" value="Cyt_c-like_dom_sf"/>
</dbReference>
<dbReference type="Proteomes" id="UP000253919">
    <property type="component" value="Unassembled WGS sequence"/>
</dbReference>
<evidence type="ECO:0008006" key="6">
    <source>
        <dbReference type="Google" id="ProtNLM"/>
    </source>
</evidence>
<dbReference type="Pfam" id="PF13385">
    <property type="entry name" value="Laminin_G_3"/>
    <property type="match status" value="1"/>
</dbReference>
<evidence type="ECO:0000259" key="1">
    <source>
        <dbReference type="Pfam" id="PF07583"/>
    </source>
</evidence>
<dbReference type="GO" id="GO:0005975">
    <property type="term" value="P:carbohydrate metabolic process"/>
    <property type="evidence" value="ECO:0007669"/>
    <property type="project" value="UniProtKB-ARBA"/>
</dbReference>
<dbReference type="Pfam" id="PF07583">
    <property type="entry name" value="PSCyt2"/>
    <property type="match status" value="1"/>
</dbReference>
<accession>A0A369QJ92</accession>
<dbReference type="GO" id="GO:0009055">
    <property type="term" value="F:electron transfer activity"/>
    <property type="evidence" value="ECO:0007669"/>
    <property type="project" value="InterPro"/>
</dbReference>
<keyword evidence="5" id="KW-1185">Reference proteome</keyword>
<reference evidence="4 5" key="1">
    <citation type="submission" date="2018-04" db="EMBL/GenBank/DDBJ databases">
        <title>Adhaeribacter sp. HMF7616 genome sequencing and assembly.</title>
        <authorList>
            <person name="Kang H."/>
            <person name="Kang J."/>
            <person name="Cha I."/>
            <person name="Kim H."/>
            <person name="Joh K."/>
        </authorList>
    </citation>
    <scope>NUCLEOTIDE SEQUENCE [LARGE SCALE GENOMIC DNA]</scope>
    <source>
        <strain evidence="4 5">HMF7616</strain>
    </source>
</reference>
<dbReference type="GO" id="GO:0004553">
    <property type="term" value="F:hydrolase activity, hydrolyzing O-glycosyl compounds"/>
    <property type="evidence" value="ECO:0007669"/>
    <property type="project" value="UniProtKB-ARBA"/>
</dbReference>
<dbReference type="PANTHER" id="PTHR35889">
    <property type="entry name" value="CYCLOINULO-OLIGOSACCHARIDE FRUCTANOTRANSFERASE-RELATED"/>
    <property type="match status" value="1"/>
</dbReference>
<dbReference type="Pfam" id="PF07587">
    <property type="entry name" value="PSD1"/>
    <property type="match status" value="1"/>
</dbReference>
<feature type="domain" description="Cytochrome C Planctomycete-type" evidence="3">
    <location>
        <begin position="55"/>
        <end position="116"/>
    </location>
</feature>